<dbReference type="EMBL" id="CABIJS010000022">
    <property type="protein sequence ID" value="VUZ39975.1"/>
    <property type="molecule type" value="Genomic_DNA"/>
</dbReference>
<protein>
    <recommendedName>
        <fullName evidence="1">Immunoglobulin I-set domain-containing protein</fullName>
    </recommendedName>
</protein>
<dbReference type="Gene3D" id="2.60.40.10">
    <property type="entry name" value="Immunoglobulins"/>
    <property type="match status" value="2"/>
</dbReference>
<evidence type="ECO:0000259" key="1">
    <source>
        <dbReference type="Pfam" id="PF07679"/>
    </source>
</evidence>
<dbReference type="InterPro" id="IPR013783">
    <property type="entry name" value="Ig-like_fold"/>
</dbReference>
<evidence type="ECO:0000313" key="3">
    <source>
        <dbReference type="Proteomes" id="UP000321570"/>
    </source>
</evidence>
<proteinExistence type="predicted"/>
<dbReference type="InterPro" id="IPR013098">
    <property type="entry name" value="Ig_I-set"/>
</dbReference>
<gene>
    <name evidence="2" type="ORF">WMSIL1_LOCUS1117</name>
</gene>
<sequence length="329" mass="36591">NFTYFYSQQANGDIYAEEKSALPSDGELELTLTLDKVTTDQDGQRLICEASTSYPPEQSTARQYTEISVNYPPKINFDANPIYTALGANEEINISVHGKPKPDVICSNMDLSGPREMIELPDNKPGVSRYILRINGVTSNDLGEHTCSATNKFGSDYKYLTFTLAPSKPEVVSPPYSSHADYYLLGWRSMSKSPMRNATFKIKSYSDDTATEDTRTISLNDPMVARGNTTSDEIQEFWHHLANLAYNSEHTVHIRACNEYACTEFDLQIPDVKFKTLKDSSYKIDPSLLLIPPTASLRAAAFLQGNGSELSKTVSTLFTLLALTFALNL</sequence>
<dbReference type="AlphaFoldDB" id="A0A564XY78"/>
<name>A0A564XY78_HYMDI</name>
<dbReference type="InterPro" id="IPR036179">
    <property type="entry name" value="Ig-like_dom_sf"/>
</dbReference>
<reference evidence="2 3" key="1">
    <citation type="submission" date="2019-07" db="EMBL/GenBank/DDBJ databases">
        <authorList>
            <person name="Jastrzebski P J."/>
            <person name="Paukszto L."/>
            <person name="Jastrzebski P J."/>
        </authorList>
    </citation>
    <scope>NUCLEOTIDE SEQUENCE [LARGE SCALE GENOMIC DNA]</scope>
    <source>
        <strain evidence="2 3">WMS-il1</strain>
    </source>
</reference>
<feature type="non-terminal residue" evidence="2">
    <location>
        <position position="1"/>
    </location>
</feature>
<accession>A0A564XY78</accession>
<evidence type="ECO:0000313" key="2">
    <source>
        <dbReference type="EMBL" id="VUZ39975.1"/>
    </source>
</evidence>
<organism evidence="2 3">
    <name type="scientific">Hymenolepis diminuta</name>
    <name type="common">Rat tapeworm</name>
    <dbReference type="NCBI Taxonomy" id="6216"/>
    <lineage>
        <taxon>Eukaryota</taxon>
        <taxon>Metazoa</taxon>
        <taxon>Spiralia</taxon>
        <taxon>Lophotrochozoa</taxon>
        <taxon>Platyhelminthes</taxon>
        <taxon>Cestoda</taxon>
        <taxon>Eucestoda</taxon>
        <taxon>Cyclophyllidea</taxon>
        <taxon>Hymenolepididae</taxon>
        <taxon>Hymenolepis</taxon>
    </lineage>
</organism>
<dbReference type="SUPFAM" id="SSF48726">
    <property type="entry name" value="Immunoglobulin"/>
    <property type="match status" value="1"/>
</dbReference>
<dbReference type="Pfam" id="PF07679">
    <property type="entry name" value="I-set"/>
    <property type="match status" value="1"/>
</dbReference>
<feature type="domain" description="Immunoglobulin I-set" evidence="1">
    <location>
        <begin position="80"/>
        <end position="161"/>
    </location>
</feature>
<keyword evidence="3" id="KW-1185">Reference proteome</keyword>
<dbReference type="Proteomes" id="UP000321570">
    <property type="component" value="Unassembled WGS sequence"/>
</dbReference>